<dbReference type="PROSITE" id="PS00633">
    <property type="entry name" value="BROMODOMAIN_1"/>
    <property type="match status" value="1"/>
</dbReference>
<dbReference type="InterPro" id="IPR037782">
    <property type="entry name" value="Spt7"/>
</dbReference>
<dbReference type="InterPro" id="IPR001487">
    <property type="entry name" value="Bromodomain"/>
</dbReference>
<protein>
    <recommendedName>
        <fullName evidence="8">Bromo domain-containing protein</fullName>
    </recommendedName>
</protein>
<dbReference type="Pfam" id="PF00439">
    <property type="entry name" value="Bromodomain"/>
    <property type="match status" value="1"/>
</dbReference>
<evidence type="ECO:0000256" key="7">
    <source>
        <dbReference type="SAM" id="MobiDB-lite"/>
    </source>
</evidence>
<name>A0A401GF74_9APHY</name>
<evidence type="ECO:0000259" key="8">
    <source>
        <dbReference type="PROSITE" id="PS50014"/>
    </source>
</evidence>
<gene>
    <name evidence="9" type="ORF">SCP_0305420</name>
</gene>
<comment type="caution">
    <text evidence="9">The sequence shown here is derived from an EMBL/GenBank/DDBJ whole genome shotgun (WGS) entry which is preliminary data.</text>
</comment>
<keyword evidence="2" id="KW-0805">Transcription regulation</keyword>
<evidence type="ECO:0000256" key="6">
    <source>
        <dbReference type="PROSITE-ProRule" id="PRU00035"/>
    </source>
</evidence>
<dbReference type="Gene3D" id="1.20.920.10">
    <property type="entry name" value="Bromodomain-like"/>
    <property type="match status" value="1"/>
</dbReference>
<dbReference type="CDD" id="cd22927">
    <property type="entry name" value="HFD_SPT7"/>
    <property type="match status" value="1"/>
</dbReference>
<feature type="region of interest" description="Disordered" evidence="7">
    <location>
        <begin position="394"/>
        <end position="436"/>
    </location>
</feature>
<comment type="subcellular location">
    <subcellularLocation>
        <location evidence="1">Nucleus</location>
    </subcellularLocation>
</comment>
<dbReference type="AlphaFoldDB" id="A0A401GF74"/>
<dbReference type="GO" id="GO:0005634">
    <property type="term" value="C:nucleus"/>
    <property type="evidence" value="ECO:0007669"/>
    <property type="project" value="UniProtKB-SubCell"/>
</dbReference>
<dbReference type="GeneID" id="38777739"/>
<dbReference type="STRING" id="139825.A0A401GF74"/>
<evidence type="ECO:0000256" key="5">
    <source>
        <dbReference type="ARBA" id="ARBA00023242"/>
    </source>
</evidence>
<organism evidence="9 10">
    <name type="scientific">Sparassis crispa</name>
    <dbReference type="NCBI Taxonomy" id="139825"/>
    <lineage>
        <taxon>Eukaryota</taxon>
        <taxon>Fungi</taxon>
        <taxon>Dikarya</taxon>
        <taxon>Basidiomycota</taxon>
        <taxon>Agaricomycotina</taxon>
        <taxon>Agaricomycetes</taxon>
        <taxon>Polyporales</taxon>
        <taxon>Sparassidaceae</taxon>
        <taxon>Sparassis</taxon>
    </lineage>
</organism>
<feature type="region of interest" description="Disordered" evidence="7">
    <location>
        <begin position="782"/>
        <end position="849"/>
    </location>
</feature>
<dbReference type="InterPro" id="IPR036427">
    <property type="entry name" value="Bromodomain-like_sf"/>
</dbReference>
<dbReference type="GO" id="GO:0000124">
    <property type="term" value="C:SAGA complex"/>
    <property type="evidence" value="ECO:0007669"/>
    <property type="project" value="InterPro"/>
</dbReference>
<dbReference type="SUPFAM" id="SSF47370">
    <property type="entry name" value="Bromodomain"/>
    <property type="match status" value="1"/>
</dbReference>
<evidence type="ECO:0000256" key="3">
    <source>
        <dbReference type="ARBA" id="ARBA00023117"/>
    </source>
</evidence>
<proteinExistence type="predicted"/>
<dbReference type="RefSeq" id="XP_027611735.1">
    <property type="nucleotide sequence ID" value="XM_027755934.1"/>
</dbReference>
<dbReference type="InterPro" id="IPR009072">
    <property type="entry name" value="Histone-fold"/>
</dbReference>
<feature type="domain" description="Bromo" evidence="8">
    <location>
        <begin position="120"/>
        <end position="190"/>
    </location>
</feature>
<evidence type="ECO:0000256" key="2">
    <source>
        <dbReference type="ARBA" id="ARBA00023015"/>
    </source>
</evidence>
<sequence length="849" mass="93265">MASEQELVKSVGFRSKNRPWRELWSFGVWRSILDGAGGACSPALFHYRHRVPLPDGVRMNNLLRTLTASQLKSSLPETDLKLLLSAVKESRRQSSDVAKLGDAFYDSLEGLLLDLRTITPDNHDAEAFLKPVSKTDVPDYYDVIANPMDLQTMLRKVKQKQYKSKREFKDDLDLIWSNCFTYNATENHPLRMCARRLKVKAEKLLKNITDWKERADPVIPADISIRCVTPLLNGVTVNGHGPPYTPALMKSPSPVKQPSVVVTSRKARRDLPFQDSPAIVRTPAGMATFLSLDGDFTQEAGKPAIPNGVEYSTADLATRLGEYALLSDDEGESSGCKYPEVSLKTIEGEVGTKRKLNGYVDNRPRKRARTHTPVEKEVVELWWDAMQSDELLGNGLPTLAHASSEPIPSPSPLKPITDQPREATRRKKKRKKDELAQSSLLFHMNNNIRTLKRVRTTHAKFSALKQSTEEGNSLAVPPDLAVEDVEDVVDERPWRPMGSGIDIGEENADDCLHWMGSKVLEHAGFQGTSKAALDVLASVTSEYLLNVGRTIHFLCDKYADKMTSEEIILHTLFESGTTRINELERYINDDIIRYGGRLAELEKKLGNAYREATTEEAWDDDALFHNAEDEAEEGEFVMGNFADSFGEDFLGLRELGIAAEFGLSSLTIPKRLLKGKGNQGNKEGPSAAKPSEPPPPFPPPPPFVPFNSQMIDHQIGLLKPYYQQRFSSLSTAIAPSQSALPSQPLVPAPTVLPSAMLVLPDDAPTPSHAKVGPLGQILKAAPSGASKKKPKGKASGAPTNQASEADLSESLAPRVSAADSPKKTKSSASTSKKKSKPSESLPPVVMASA</sequence>
<keyword evidence="4" id="KW-0804">Transcription</keyword>
<dbReference type="Pfam" id="PF07524">
    <property type="entry name" value="Bromo_TP"/>
    <property type="match status" value="1"/>
</dbReference>
<keyword evidence="5" id="KW-0539">Nucleus</keyword>
<dbReference type="PANTHER" id="PTHR47343">
    <property type="entry name" value="TRANSCRIPTIONAL ACTIVATOR SPT7"/>
    <property type="match status" value="1"/>
</dbReference>
<evidence type="ECO:0000313" key="10">
    <source>
        <dbReference type="Proteomes" id="UP000287166"/>
    </source>
</evidence>
<dbReference type="GO" id="GO:0006325">
    <property type="term" value="P:chromatin organization"/>
    <property type="evidence" value="ECO:0007669"/>
    <property type="project" value="UniProtKB-ARBA"/>
</dbReference>
<dbReference type="InterPro" id="IPR006565">
    <property type="entry name" value="BTP"/>
</dbReference>
<reference evidence="9 10" key="1">
    <citation type="journal article" date="2018" name="Sci. Rep.">
        <title>Genome sequence of the cauliflower mushroom Sparassis crispa (Hanabiratake) and its association with beneficial usage.</title>
        <authorList>
            <person name="Kiyama R."/>
            <person name="Furutani Y."/>
            <person name="Kawaguchi K."/>
            <person name="Nakanishi T."/>
        </authorList>
    </citation>
    <scope>NUCLEOTIDE SEQUENCE [LARGE SCALE GENOMIC DNA]</scope>
</reference>
<dbReference type="GO" id="GO:0046695">
    <property type="term" value="C:SLIK (SAGA-like) complex"/>
    <property type="evidence" value="ECO:0007669"/>
    <property type="project" value="InterPro"/>
</dbReference>
<dbReference type="PRINTS" id="PR00503">
    <property type="entry name" value="BROMODOMAIN"/>
</dbReference>
<dbReference type="PROSITE" id="PS50014">
    <property type="entry name" value="BROMODOMAIN_2"/>
    <property type="match status" value="1"/>
</dbReference>
<dbReference type="Proteomes" id="UP000287166">
    <property type="component" value="Unassembled WGS sequence"/>
</dbReference>
<dbReference type="GO" id="GO:0006357">
    <property type="term" value="P:regulation of transcription by RNA polymerase II"/>
    <property type="evidence" value="ECO:0007669"/>
    <property type="project" value="TreeGrafter"/>
</dbReference>
<dbReference type="InParanoid" id="A0A401GF74"/>
<dbReference type="InterPro" id="IPR018359">
    <property type="entry name" value="Bromodomain_CS"/>
</dbReference>
<keyword evidence="10" id="KW-1185">Reference proteome</keyword>
<dbReference type="GO" id="GO:0046982">
    <property type="term" value="F:protein heterodimerization activity"/>
    <property type="evidence" value="ECO:0007669"/>
    <property type="project" value="InterPro"/>
</dbReference>
<dbReference type="SMART" id="SM00297">
    <property type="entry name" value="BROMO"/>
    <property type="match status" value="1"/>
</dbReference>
<feature type="compositionally biased region" description="Pro residues" evidence="7">
    <location>
        <begin position="691"/>
        <end position="704"/>
    </location>
</feature>
<evidence type="ECO:0000256" key="4">
    <source>
        <dbReference type="ARBA" id="ARBA00023163"/>
    </source>
</evidence>
<feature type="region of interest" description="Disordered" evidence="7">
    <location>
        <begin position="674"/>
        <end position="708"/>
    </location>
</feature>
<dbReference type="FunCoup" id="A0A401GF74">
    <property type="interactions" value="19"/>
</dbReference>
<dbReference type="GO" id="GO:0005198">
    <property type="term" value="F:structural molecule activity"/>
    <property type="evidence" value="ECO:0007669"/>
    <property type="project" value="TreeGrafter"/>
</dbReference>
<evidence type="ECO:0000313" key="9">
    <source>
        <dbReference type="EMBL" id="GBE80822.1"/>
    </source>
</evidence>
<keyword evidence="3 6" id="KW-0103">Bromodomain</keyword>
<accession>A0A401GF74</accession>
<dbReference type="EMBL" id="BFAD01000003">
    <property type="protein sequence ID" value="GBE80822.1"/>
    <property type="molecule type" value="Genomic_DNA"/>
</dbReference>
<evidence type="ECO:0000256" key="1">
    <source>
        <dbReference type="ARBA" id="ARBA00004123"/>
    </source>
</evidence>
<dbReference type="OrthoDB" id="21449at2759"/>
<dbReference type="PANTHER" id="PTHR47343:SF1">
    <property type="entry name" value="TRANSCRIPTIONAL ACTIVATOR SPT7"/>
    <property type="match status" value="1"/>
</dbReference>
<dbReference type="Gene3D" id="1.10.20.10">
    <property type="entry name" value="Histone, subunit A"/>
    <property type="match status" value="1"/>
</dbReference>